<dbReference type="AlphaFoldDB" id="A0A501XQB5"/>
<dbReference type="Proteomes" id="UP000319897">
    <property type="component" value="Unassembled WGS sequence"/>
</dbReference>
<dbReference type="Gene3D" id="3.30.470.10">
    <property type="match status" value="1"/>
</dbReference>
<dbReference type="GO" id="GO:0009396">
    <property type="term" value="P:folic acid-containing compound biosynthetic process"/>
    <property type="evidence" value="ECO:0007669"/>
    <property type="project" value="InterPro"/>
</dbReference>
<accession>A0A501XQB5</accession>
<sequence>MSAMFDPALPFALLWDAESACARLFTHAAETLESQDPAAAFATLRRWTAEGDWAVGALSYEAGHMAEPRLAALPKGSAWLRFTRHRDCRTLDCAALADLLAPYATPASAGAPEPLVAREDWLAAVTQVKRYIADGDIYQANLTFPARVAIHGHPLALFARLFTPTAAPHGGVVYAGGGRWWLCLSPELFFAAEHGQLTARPMKGTAPRGLTEWADSEAAAVLATDPKNRAENLMITDLIRNDLARVAVPGTVRTSALFAVETYPSLHQMTSTVTATLAPGHTAIDVLAALHPCGSITGAPKIRAMQIIAETESAARGLYTGSLGWIGPGAAQARFAVAIRTLEVAGRTARLGLGAGIVADSDPQAEWDECLAKARFLRPSAPVTLIETMRLEPGCIPRLARHLDRLQQSAVRFGFPFDRPSLEARLSALRTAEPRRLRLLLGQSGAVALQLSPLPPAPEGPVAVALAPLPLQPSDWRLAHKSGDRAALDAARRASGQFECLFVRPDSLLTEGSYTSLFVPRGGRLLTPPLARGLLPGVLRAELLAEGRAEEADLTADDLAHGFFIGNSLRGLLPAALAPAPAPIPG</sequence>
<dbReference type="Gene3D" id="3.60.120.10">
    <property type="entry name" value="Anthranilate synthase"/>
    <property type="match status" value="1"/>
</dbReference>
<dbReference type="InterPro" id="IPR005801">
    <property type="entry name" value="ADC_synthase"/>
</dbReference>
<dbReference type="InterPro" id="IPR019999">
    <property type="entry name" value="Anth_synth_I-like"/>
</dbReference>
<dbReference type="Pfam" id="PF01063">
    <property type="entry name" value="Aminotran_4"/>
    <property type="match status" value="1"/>
</dbReference>
<dbReference type="PRINTS" id="PR00095">
    <property type="entry name" value="ANTSNTHASEI"/>
</dbReference>
<evidence type="ECO:0000313" key="4">
    <source>
        <dbReference type="Proteomes" id="UP000319897"/>
    </source>
</evidence>
<dbReference type="OrthoDB" id="9803598at2"/>
<dbReference type="InterPro" id="IPR005802">
    <property type="entry name" value="ADC_synth_comp_1"/>
</dbReference>
<reference evidence="3 4" key="1">
    <citation type="submission" date="2019-06" db="EMBL/GenBank/DDBJ databases">
        <authorList>
            <person name="Lee I."/>
            <person name="Jang G.I."/>
            <person name="Hwang C.Y."/>
        </authorList>
    </citation>
    <scope>NUCLEOTIDE SEQUENCE [LARGE SCALE GENOMIC DNA]</scope>
    <source>
        <strain evidence="3 4">PAMC 28131</strain>
    </source>
</reference>
<dbReference type="PANTHER" id="PTHR11236">
    <property type="entry name" value="AMINOBENZOATE/ANTHRANILATE SYNTHASE"/>
    <property type="match status" value="1"/>
</dbReference>
<name>A0A501XQB5_9SPHN</name>
<dbReference type="Gene3D" id="3.20.10.10">
    <property type="entry name" value="D-amino Acid Aminotransferase, subunit A, domain 2"/>
    <property type="match status" value="1"/>
</dbReference>
<dbReference type="InterPro" id="IPR036038">
    <property type="entry name" value="Aminotransferase-like"/>
</dbReference>
<dbReference type="NCBIfam" id="TIGR00553">
    <property type="entry name" value="pabB"/>
    <property type="match status" value="1"/>
</dbReference>
<dbReference type="PANTHER" id="PTHR11236:SF50">
    <property type="entry name" value="AMINODEOXYCHORISMATE SYNTHASE COMPONENT 1"/>
    <property type="match status" value="1"/>
</dbReference>
<dbReference type="SUPFAM" id="SSF56322">
    <property type="entry name" value="ADC synthase"/>
    <property type="match status" value="1"/>
</dbReference>
<keyword evidence="3" id="KW-0032">Aminotransferase</keyword>
<keyword evidence="3" id="KW-0808">Transferase</keyword>
<dbReference type="GO" id="GO:0000162">
    <property type="term" value="P:L-tryptophan biosynthetic process"/>
    <property type="evidence" value="ECO:0007669"/>
    <property type="project" value="TreeGrafter"/>
</dbReference>
<protein>
    <recommendedName>
        <fullName evidence="1">Probable branched-chain-amino-acid aminotransferase</fullName>
    </recommendedName>
</protein>
<proteinExistence type="predicted"/>
<evidence type="ECO:0000259" key="2">
    <source>
        <dbReference type="Pfam" id="PF00425"/>
    </source>
</evidence>
<organism evidence="3 4">
    <name type="scientific">Sandaracinobacter neustonicus</name>
    <dbReference type="NCBI Taxonomy" id="1715348"/>
    <lineage>
        <taxon>Bacteria</taxon>
        <taxon>Pseudomonadati</taxon>
        <taxon>Pseudomonadota</taxon>
        <taxon>Alphaproteobacteria</taxon>
        <taxon>Sphingomonadales</taxon>
        <taxon>Sphingosinicellaceae</taxon>
        <taxon>Sandaracinobacter</taxon>
    </lineage>
</organism>
<dbReference type="InterPro" id="IPR001544">
    <property type="entry name" value="Aminotrans_IV"/>
</dbReference>
<dbReference type="GO" id="GO:0046820">
    <property type="term" value="F:4-amino-4-deoxychorismate synthase activity"/>
    <property type="evidence" value="ECO:0007669"/>
    <property type="project" value="TreeGrafter"/>
</dbReference>
<evidence type="ECO:0000256" key="1">
    <source>
        <dbReference type="ARBA" id="ARBA00014472"/>
    </source>
</evidence>
<dbReference type="Pfam" id="PF00425">
    <property type="entry name" value="Chorismate_bind"/>
    <property type="match status" value="1"/>
</dbReference>
<dbReference type="EMBL" id="VFSU01000019">
    <property type="protein sequence ID" value="TPE62297.1"/>
    <property type="molecule type" value="Genomic_DNA"/>
</dbReference>
<dbReference type="InterPro" id="IPR015890">
    <property type="entry name" value="Chorismate_C"/>
</dbReference>
<dbReference type="InterPro" id="IPR043132">
    <property type="entry name" value="BCAT-like_C"/>
</dbReference>
<dbReference type="SUPFAM" id="SSF56752">
    <property type="entry name" value="D-aminoacid aminotransferase-like PLP-dependent enzymes"/>
    <property type="match status" value="1"/>
</dbReference>
<dbReference type="InterPro" id="IPR043131">
    <property type="entry name" value="BCAT-like_N"/>
</dbReference>
<feature type="domain" description="Chorismate-utilising enzyme C-terminal" evidence="2">
    <location>
        <begin position="118"/>
        <end position="373"/>
    </location>
</feature>
<keyword evidence="4" id="KW-1185">Reference proteome</keyword>
<evidence type="ECO:0000313" key="3">
    <source>
        <dbReference type="EMBL" id="TPE62297.1"/>
    </source>
</evidence>
<comment type="caution">
    <text evidence="3">The sequence shown here is derived from an EMBL/GenBank/DDBJ whole genome shotgun (WGS) entry which is preliminary data.</text>
</comment>
<gene>
    <name evidence="3" type="primary">pabB</name>
    <name evidence="3" type="ORF">FJQ54_07165</name>
</gene>